<organism evidence="7 8">
    <name type="scientific">Lacticaseibacillus zeae DSM 20178 = KCTC 3804</name>
    <dbReference type="NCBI Taxonomy" id="1423816"/>
    <lineage>
        <taxon>Bacteria</taxon>
        <taxon>Bacillati</taxon>
        <taxon>Bacillota</taxon>
        <taxon>Bacilli</taxon>
        <taxon>Lactobacillales</taxon>
        <taxon>Lactobacillaceae</taxon>
        <taxon>Lacticaseibacillus</taxon>
    </lineage>
</organism>
<name>A0A0R1EWX6_LACZE</name>
<proteinExistence type="predicted"/>
<feature type="transmembrane region" description="Helical" evidence="5">
    <location>
        <begin position="20"/>
        <end position="37"/>
    </location>
</feature>
<dbReference type="Proteomes" id="UP000051984">
    <property type="component" value="Unassembled WGS sequence"/>
</dbReference>
<evidence type="ECO:0000256" key="5">
    <source>
        <dbReference type="SAM" id="Phobius"/>
    </source>
</evidence>
<comment type="caution">
    <text evidence="7">The sequence shown here is derived from an EMBL/GenBank/DDBJ whole genome shotgun (WGS) entry which is preliminary data.</text>
</comment>
<dbReference type="GO" id="GO:0016020">
    <property type="term" value="C:membrane"/>
    <property type="evidence" value="ECO:0007669"/>
    <property type="project" value="UniProtKB-SubCell"/>
</dbReference>
<feature type="transmembrane region" description="Helical" evidence="5">
    <location>
        <begin position="220"/>
        <end position="239"/>
    </location>
</feature>
<dbReference type="PATRIC" id="fig|1423816.3.peg.492"/>
<evidence type="ECO:0000256" key="2">
    <source>
        <dbReference type="ARBA" id="ARBA00022692"/>
    </source>
</evidence>
<dbReference type="AlphaFoldDB" id="A0A0R1EWX6"/>
<feature type="domain" description="ABC-2 type transporter transmembrane" evidence="6">
    <location>
        <begin position="17"/>
        <end position="207"/>
    </location>
</feature>
<dbReference type="RefSeq" id="WP_010488761.1">
    <property type="nucleotide sequence ID" value="NZ_AZCT01000001.1"/>
</dbReference>
<accession>A0A0R1EWX6</accession>
<dbReference type="PANTHER" id="PTHR43229">
    <property type="entry name" value="NODULATION PROTEIN J"/>
    <property type="match status" value="1"/>
</dbReference>
<evidence type="ECO:0000313" key="7">
    <source>
        <dbReference type="EMBL" id="KRK13917.1"/>
    </source>
</evidence>
<dbReference type="EMBL" id="AZCT01000001">
    <property type="protein sequence ID" value="KRK13917.1"/>
    <property type="molecule type" value="Genomic_DNA"/>
</dbReference>
<comment type="subcellular location">
    <subcellularLocation>
        <location evidence="1">Membrane</location>
        <topology evidence="1">Multi-pass membrane protein</topology>
    </subcellularLocation>
</comment>
<feature type="transmembrane region" description="Helical" evidence="5">
    <location>
        <begin position="57"/>
        <end position="77"/>
    </location>
</feature>
<dbReference type="eggNOG" id="COG0842">
    <property type="taxonomic scope" value="Bacteria"/>
</dbReference>
<feature type="transmembrane region" description="Helical" evidence="5">
    <location>
        <begin position="97"/>
        <end position="123"/>
    </location>
</feature>
<dbReference type="InterPro" id="IPR013525">
    <property type="entry name" value="ABC2_TM"/>
</dbReference>
<evidence type="ECO:0000256" key="1">
    <source>
        <dbReference type="ARBA" id="ARBA00004141"/>
    </source>
</evidence>
<dbReference type="PANTHER" id="PTHR43229:SF2">
    <property type="entry name" value="NODULATION PROTEIN J"/>
    <property type="match status" value="1"/>
</dbReference>
<evidence type="ECO:0000313" key="8">
    <source>
        <dbReference type="Proteomes" id="UP000051984"/>
    </source>
</evidence>
<keyword evidence="2 5" id="KW-0812">Transmembrane</keyword>
<evidence type="ECO:0000259" key="6">
    <source>
        <dbReference type="Pfam" id="PF01061"/>
    </source>
</evidence>
<keyword evidence="3 5" id="KW-1133">Transmembrane helix</keyword>
<keyword evidence="4 5" id="KW-0472">Membrane</keyword>
<evidence type="ECO:0000256" key="4">
    <source>
        <dbReference type="ARBA" id="ARBA00023136"/>
    </source>
</evidence>
<dbReference type="Pfam" id="PF01061">
    <property type="entry name" value="ABC2_membrane"/>
    <property type="match status" value="1"/>
</dbReference>
<feature type="transmembrane region" description="Helical" evidence="5">
    <location>
        <begin position="135"/>
        <end position="158"/>
    </location>
</feature>
<gene>
    <name evidence="7" type="ORF">FD51_GL000490</name>
</gene>
<sequence length="254" mass="28257">MKTFLAQVAFDGKRLVLRNFSFIFLSLLMPAGFYLLYTKAMISGSAVAIKQFNISYMDQMIVFSILLEALFSIASILKRDRDKGFTTFLRLSPKGMVPYYVSITFWMLMMSLLSVIVLGGIAIGVNNVSLDAGQWLGFLGIILVGQLPILMIGIALSYIRREEMLSLASNLLTFPMAIISGLWWPISLLPKWLQTIGKETPTYFVNNLLNQVTSRATVDLTNLVGIAVWFVLGSLLVVVMTKHEQRKGVALGEA</sequence>
<feature type="transmembrane region" description="Helical" evidence="5">
    <location>
        <begin position="165"/>
        <end position="186"/>
    </location>
</feature>
<dbReference type="InterPro" id="IPR051784">
    <property type="entry name" value="Nod_factor_ABC_transporter"/>
</dbReference>
<protein>
    <submittedName>
        <fullName evidence="7">ABC-type multidrug transport system, permease component</fullName>
    </submittedName>
</protein>
<dbReference type="GO" id="GO:0140359">
    <property type="term" value="F:ABC-type transporter activity"/>
    <property type="evidence" value="ECO:0007669"/>
    <property type="project" value="InterPro"/>
</dbReference>
<reference evidence="7 8" key="1">
    <citation type="journal article" date="2015" name="Genome Announc.">
        <title>Expanding the biotechnology potential of lactobacilli through comparative genomics of 213 strains and associated genera.</title>
        <authorList>
            <person name="Sun Z."/>
            <person name="Harris H.M."/>
            <person name="McCann A."/>
            <person name="Guo C."/>
            <person name="Argimon S."/>
            <person name="Zhang W."/>
            <person name="Yang X."/>
            <person name="Jeffery I.B."/>
            <person name="Cooney J.C."/>
            <person name="Kagawa T.F."/>
            <person name="Liu W."/>
            <person name="Song Y."/>
            <person name="Salvetti E."/>
            <person name="Wrobel A."/>
            <person name="Rasinkangas P."/>
            <person name="Parkhill J."/>
            <person name="Rea M.C."/>
            <person name="O'Sullivan O."/>
            <person name="Ritari J."/>
            <person name="Douillard F.P."/>
            <person name="Paul Ross R."/>
            <person name="Yang R."/>
            <person name="Briner A.E."/>
            <person name="Felis G.E."/>
            <person name="de Vos W.M."/>
            <person name="Barrangou R."/>
            <person name="Klaenhammer T.R."/>
            <person name="Caufield P.W."/>
            <person name="Cui Y."/>
            <person name="Zhang H."/>
            <person name="O'Toole P.W."/>
        </authorList>
    </citation>
    <scope>NUCLEOTIDE SEQUENCE [LARGE SCALE GENOMIC DNA]</scope>
    <source>
        <strain evidence="7 8">DSM 20178</strain>
    </source>
</reference>
<evidence type="ECO:0000256" key="3">
    <source>
        <dbReference type="ARBA" id="ARBA00022989"/>
    </source>
</evidence>